<evidence type="ECO:0000256" key="3">
    <source>
        <dbReference type="ARBA" id="ARBA00022741"/>
    </source>
</evidence>
<dbReference type="GO" id="GO:0000723">
    <property type="term" value="P:telomere maintenance"/>
    <property type="evidence" value="ECO:0007669"/>
    <property type="project" value="InterPro"/>
</dbReference>
<dbReference type="GO" id="GO:0003697">
    <property type="term" value="F:single-stranded DNA binding"/>
    <property type="evidence" value="ECO:0007669"/>
    <property type="project" value="UniProtKB-ARBA"/>
</dbReference>
<keyword evidence="6 14" id="KW-0347">Helicase</keyword>
<feature type="region of interest" description="Disordered" evidence="15">
    <location>
        <begin position="1"/>
        <end position="133"/>
    </location>
</feature>
<keyword evidence="9 14" id="KW-0496">Mitochondrion</keyword>
<evidence type="ECO:0000256" key="1">
    <source>
        <dbReference type="ARBA" id="ARBA00001946"/>
    </source>
</evidence>
<dbReference type="GO" id="GO:0005730">
    <property type="term" value="C:nucleolus"/>
    <property type="evidence" value="ECO:0007669"/>
    <property type="project" value="UniProtKB-SubCell"/>
</dbReference>
<evidence type="ECO:0000256" key="13">
    <source>
        <dbReference type="ARBA" id="ARBA00023242"/>
    </source>
</evidence>
<keyword evidence="4 14" id="KW-0227">DNA damage</keyword>
<evidence type="ECO:0000259" key="17">
    <source>
        <dbReference type="Pfam" id="PF21530"/>
    </source>
</evidence>
<dbReference type="InterPro" id="IPR051055">
    <property type="entry name" value="PIF1_helicase"/>
</dbReference>
<dbReference type="GO" id="GO:0043139">
    <property type="term" value="F:5'-3' DNA helicase activity"/>
    <property type="evidence" value="ECO:0007669"/>
    <property type="project" value="UniProtKB-UniRule"/>
</dbReference>
<evidence type="ECO:0000256" key="15">
    <source>
        <dbReference type="SAM" id="MobiDB-lite"/>
    </source>
</evidence>
<keyword evidence="3 14" id="KW-0547">Nucleotide-binding</keyword>
<feature type="domain" description="DNA helicase Pif1-like DEAD-box helicase" evidence="16">
    <location>
        <begin position="136"/>
        <end position="339"/>
    </location>
</feature>
<dbReference type="PANTHER" id="PTHR47642:SF5">
    <property type="entry name" value="ATP-DEPENDENT DNA HELICASE"/>
    <property type="match status" value="1"/>
</dbReference>
<gene>
    <name evidence="14" type="primary">PIF1</name>
    <name evidence="18" type="ORF">NLI96_g410</name>
</gene>
<dbReference type="InterPro" id="IPR027417">
    <property type="entry name" value="P-loop_NTPase"/>
</dbReference>
<evidence type="ECO:0000256" key="7">
    <source>
        <dbReference type="ARBA" id="ARBA00022840"/>
    </source>
</evidence>
<dbReference type="SUPFAM" id="SSF52540">
    <property type="entry name" value="P-loop containing nucleoside triphosphate hydrolases"/>
    <property type="match status" value="2"/>
</dbReference>
<keyword evidence="13 14" id="KW-0539">Nucleus</keyword>
<keyword evidence="7 14" id="KW-0067">ATP-binding</keyword>
<comment type="subunit">
    <text evidence="14">Monomer.</text>
</comment>
<evidence type="ECO:0000256" key="5">
    <source>
        <dbReference type="ARBA" id="ARBA00022801"/>
    </source>
</evidence>
<reference evidence="18" key="1">
    <citation type="submission" date="2022-07" db="EMBL/GenBank/DDBJ databases">
        <title>Genome Sequence of Physisporinus lineatus.</title>
        <authorList>
            <person name="Buettner E."/>
        </authorList>
    </citation>
    <scope>NUCLEOTIDE SEQUENCE</scope>
    <source>
        <strain evidence="18">VT162</strain>
    </source>
</reference>
<feature type="compositionally biased region" description="Polar residues" evidence="15">
    <location>
        <begin position="98"/>
        <end position="128"/>
    </location>
</feature>
<dbReference type="CDD" id="cd18037">
    <property type="entry name" value="DEXSc_Pif1_like"/>
    <property type="match status" value="1"/>
</dbReference>
<dbReference type="PANTHER" id="PTHR47642">
    <property type="entry name" value="ATP-DEPENDENT DNA HELICASE"/>
    <property type="match status" value="1"/>
</dbReference>
<evidence type="ECO:0000256" key="9">
    <source>
        <dbReference type="ARBA" id="ARBA00023128"/>
    </source>
</evidence>
<evidence type="ECO:0000256" key="2">
    <source>
        <dbReference type="ARBA" id="ARBA00004604"/>
    </source>
</evidence>
<evidence type="ECO:0000313" key="18">
    <source>
        <dbReference type="EMBL" id="KAJ3491838.1"/>
    </source>
</evidence>
<comment type="subcellular location">
    <subcellularLocation>
        <location evidence="2">Nucleus</location>
        <location evidence="2">Nucleolus</location>
    </subcellularLocation>
    <subcellularLocation>
        <location evidence="14">Nucleus</location>
    </subcellularLocation>
    <subcellularLocation>
        <location evidence="14">Mitochondrion</location>
    </subcellularLocation>
</comment>
<dbReference type="InterPro" id="IPR010285">
    <property type="entry name" value="DNA_helicase_pif1-like_DEAD"/>
</dbReference>
<keyword evidence="11 14" id="KW-0234">DNA repair</keyword>
<dbReference type="Gene3D" id="3.40.50.300">
    <property type="entry name" value="P-loop containing nucleotide triphosphate hydrolases"/>
    <property type="match status" value="2"/>
</dbReference>
<dbReference type="GO" id="GO:0006281">
    <property type="term" value="P:DNA repair"/>
    <property type="evidence" value="ECO:0007669"/>
    <property type="project" value="UniProtKB-UniRule"/>
</dbReference>
<dbReference type="GO" id="GO:0005524">
    <property type="term" value="F:ATP binding"/>
    <property type="evidence" value="ECO:0007669"/>
    <property type="project" value="UniProtKB-UniRule"/>
</dbReference>
<keyword evidence="12 14" id="KW-0413">Isomerase</keyword>
<feature type="binding site" evidence="14">
    <location>
        <begin position="157"/>
        <end position="164"/>
    </location>
    <ligand>
        <name>ATP</name>
        <dbReference type="ChEBI" id="CHEBI:30616"/>
    </ligand>
</feature>
<dbReference type="GO" id="GO:0016787">
    <property type="term" value="F:hydrolase activity"/>
    <property type="evidence" value="ECO:0007669"/>
    <property type="project" value="UniProtKB-KW"/>
</dbReference>
<dbReference type="GO" id="GO:0005739">
    <property type="term" value="C:mitochondrion"/>
    <property type="evidence" value="ECO:0007669"/>
    <property type="project" value="UniProtKB-SubCell"/>
</dbReference>
<evidence type="ECO:0000256" key="12">
    <source>
        <dbReference type="ARBA" id="ARBA00023235"/>
    </source>
</evidence>
<keyword evidence="10 14" id="KW-0233">DNA recombination</keyword>
<accession>A0AAD5VEU9</accession>
<dbReference type="HAMAP" id="MF_03176">
    <property type="entry name" value="PIF1"/>
    <property type="match status" value="1"/>
</dbReference>
<evidence type="ECO:0000256" key="8">
    <source>
        <dbReference type="ARBA" id="ARBA00023125"/>
    </source>
</evidence>
<dbReference type="GO" id="GO:0006310">
    <property type="term" value="P:DNA recombination"/>
    <property type="evidence" value="ECO:0007669"/>
    <property type="project" value="UniProtKB-UniRule"/>
</dbReference>
<feature type="domain" description="DNA helicase Pif1-like 2B" evidence="17">
    <location>
        <begin position="407"/>
        <end position="444"/>
    </location>
</feature>
<dbReference type="EMBL" id="JANAWD010000006">
    <property type="protein sequence ID" value="KAJ3491838.1"/>
    <property type="molecule type" value="Genomic_DNA"/>
</dbReference>
<keyword evidence="5 14" id="KW-0378">Hydrolase</keyword>
<evidence type="ECO:0000256" key="6">
    <source>
        <dbReference type="ARBA" id="ARBA00022806"/>
    </source>
</evidence>
<keyword evidence="8 14" id="KW-0238">DNA-binding</keyword>
<dbReference type="Pfam" id="PF21530">
    <property type="entry name" value="Pif1_2B_dom"/>
    <property type="match status" value="1"/>
</dbReference>
<evidence type="ECO:0000256" key="4">
    <source>
        <dbReference type="ARBA" id="ARBA00022763"/>
    </source>
</evidence>
<evidence type="ECO:0000256" key="14">
    <source>
        <dbReference type="HAMAP-Rule" id="MF_03176"/>
    </source>
</evidence>
<proteinExistence type="inferred from homology"/>
<comment type="catalytic activity">
    <reaction evidence="14">
        <text>ATP + H2O = ADP + phosphate + H(+)</text>
        <dbReference type="Rhea" id="RHEA:13065"/>
        <dbReference type="ChEBI" id="CHEBI:15377"/>
        <dbReference type="ChEBI" id="CHEBI:15378"/>
        <dbReference type="ChEBI" id="CHEBI:30616"/>
        <dbReference type="ChEBI" id="CHEBI:43474"/>
        <dbReference type="ChEBI" id="CHEBI:456216"/>
        <dbReference type="EC" id="5.6.2.3"/>
    </reaction>
</comment>
<evidence type="ECO:0000256" key="10">
    <source>
        <dbReference type="ARBA" id="ARBA00023172"/>
    </source>
</evidence>
<comment type="cofactor">
    <cofactor evidence="1 14">
        <name>Mg(2+)</name>
        <dbReference type="ChEBI" id="CHEBI:18420"/>
    </cofactor>
</comment>
<feature type="compositionally biased region" description="Low complexity" evidence="15">
    <location>
        <begin position="20"/>
        <end position="36"/>
    </location>
</feature>
<evidence type="ECO:0000259" key="16">
    <source>
        <dbReference type="Pfam" id="PF05970"/>
    </source>
</evidence>
<sequence length="579" mass="63136">MSRQTKLPMSGLRSVKRDFSSNSVPSSQDSGSSQRSGIIESEKKLKDIKKSLEHQSLSSQKLLASREPRSSQSSSSSSSKRPAESQMAPSAKRRQFPGSWTSAPQQNTKPTSASKSRQISTRPNSHANSKAAEVELSHEQKYILKLVEQGQSVFYTGSAGTGKSVLLRQIIETLRKKFGIASDAVAITASTGIAACNIGGITIHSFAGIALGLGSAEQLAGKVRSNKKASSRWLRTKALIIDEVSMIDGDLFDKLARVGSIIRKNVEPFGGIQLIVTGDFFQLPPVTKGPSGQVKFAFEAQSWLQAVKKTFNLTQVFRQKDPQFVDMLNEMRFGNLSETSIAKFKSLSRAPEYEDGIAPTALYPRREDVETSNKAQINRIGNVETHVYTAHDSGAIHKTDQGAKMLSNFMAPAQITLKIGAQVMLIKNMDDTLVNGSMGTVVGFHAREMDDPMYSGAPQSGSSGSTAKKYPMVEFTSGRTFLAVPEMWKVELPNGEPQVVRHQVPLILSWAMSIHKSQGQTLERVKVDLAKVFEKGQAYVALSRATSLEGLQVLNFNSAKVTVHPKVVKWSDTLETVPT</sequence>
<dbReference type="EC" id="5.6.2.3" evidence="14"/>
<evidence type="ECO:0000313" key="19">
    <source>
        <dbReference type="Proteomes" id="UP001212997"/>
    </source>
</evidence>
<evidence type="ECO:0000256" key="11">
    <source>
        <dbReference type="ARBA" id="ARBA00023204"/>
    </source>
</evidence>
<feature type="DNA-binding region" evidence="14">
    <location>
        <begin position="537"/>
        <end position="556"/>
    </location>
</feature>
<dbReference type="InterPro" id="IPR049163">
    <property type="entry name" value="Pif1-like_2B_dom"/>
</dbReference>
<name>A0AAD5VEU9_9APHY</name>
<dbReference type="CDD" id="cd18809">
    <property type="entry name" value="SF1_C_RecD"/>
    <property type="match status" value="1"/>
</dbReference>
<keyword evidence="19" id="KW-1185">Reference proteome</keyword>
<feature type="compositionally biased region" description="Basic and acidic residues" evidence="15">
    <location>
        <begin position="40"/>
        <end position="53"/>
    </location>
</feature>
<comment type="similarity">
    <text evidence="14">Belongs to the helicase family. PIF1 subfamily.</text>
</comment>
<feature type="compositionally biased region" description="Low complexity" evidence="15">
    <location>
        <begin position="70"/>
        <end position="86"/>
    </location>
</feature>
<comment type="caution">
    <text evidence="18">The sequence shown here is derived from an EMBL/GenBank/DDBJ whole genome shotgun (WGS) entry which is preliminary data.</text>
</comment>
<dbReference type="FunFam" id="3.40.50.300:FF:001226">
    <property type="entry name" value="ATP-dependent DNA helicase PIF1"/>
    <property type="match status" value="1"/>
</dbReference>
<protein>
    <recommendedName>
        <fullName evidence="14">ATP-dependent DNA helicase PIF1</fullName>
        <ecNumber evidence="14">5.6.2.3</ecNumber>
    </recommendedName>
    <alternativeName>
        <fullName evidence="14">DNA 5'-3' helicase PIF1</fullName>
    </alternativeName>
    <alternativeName>
        <fullName evidence="14">DNA repair and recombination helicase PIF1</fullName>
    </alternativeName>
</protein>
<dbReference type="Proteomes" id="UP001212997">
    <property type="component" value="Unassembled WGS sequence"/>
</dbReference>
<comment type="function">
    <text evidence="14">DNA-dependent ATPase and 5'-3' DNA helicase required for the maintenance of both mitochondrial and nuclear genome stability.</text>
</comment>
<dbReference type="AlphaFoldDB" id="A0AAD5VEU9"/>
<dbReference type="InterPro" id="IPR048293">
    <property type="entry name" value="PIF1_RRM3_pfh1"/>
</dbReference>
<organism evidence="18 19">
    <name type="scientific">Meripilus lineatus</name>
    <dbReference type="NCBI Taxonomy" id="2056292"/>
    <lineage>
        <taxon>Eukaryota</taxon>
        <taxon>Fungi</taxon>
        <taxon>Dikarya</taxon>
        <taxon>Basidiomycota</taxon>
        <taxon>Agaricomycotina</taxon>
        <taxon>Agaricomycetes</taxon>
        <taxon>Polyporales</taxon>
        <taxon>Meripilaceae</taxon>
        <taxon>Meripilus</taxon>
    </lineage>
</organism>
<dbReference type="Pfam" id="PF05970">
    <property type="entry name" value="PIF1"/>
    <property type="match status" value="1"/>
</dbReference>